<feature type="transmembrane region" description="Helical" evidence="5">
    <location>
        <begin position="71"/>
        <end position="89"/>
    </location>
</feature>
<dbReference type="InterPro" id="IPR019109">
    <property type="entry name" value="MamF_MmsF"/>
</dbReference>
<evidence type="ECO:0000256" key="1">
    <source>
        <dbReference type="ARBA" id="ARBA00004141"/>
    </source>
</evidence>
<protein>
    <submittedName>
        <fullName evidence="6">Tic20 family protein</fullName>
    </submittedName>
</protein>
<name>A0ABS4S8J0_9BACI</name>
<dbReference type="Pfam" id="PF09685">
    <property type="entry name" value="MamF_MmsF"/>
    <property type="match status" value="1"/>
</dbReference>
<reference evidence="6 7" key="1">
    <citation type="submission" date="2021-03" db="EMBL/GenBank/DDBJ databases">
        <title>Genomic Encyclopedia of Type Strains, Phase IV (KMG-IV): sequencing the most valuable type-strain genomes for metagenomic binning, comparative biology and taxonomic classification.</title>
        <authorList>
            <person name="Goeker M."/>
        </authorList>
    </citation>
    <scope>NUCLEOTIDE SEQUENCE [LARGE SCALE GENOMIC DNA]</scope>
    <source>
        <strain evidence="6 7">DSM 25790</strain>
    </source>
</reference>
<organism evidence="6 7">
    <name type="scientific">Virgibacillus alimentarius</name>
    <dbReference type="NCBI Taxonomy" id="698769"/>
    <lineage>
        <taxon>Bacteria</taxon>
        <taxon>Bacillati</taxon>
        <taxon>Bacillota</taxon>
        <taxon>Bacilli</taxon>
        <taxon>Bacillales</taxon>
        <taxon>Bacillaceae</taxon>
        <taxon>Virgibacillus</taxon>
    </lineage>
</organism>
<evidence type="ECO:0000256" key="5">
    <source>
        <dbReference type="SAM" id="Phobius"/>
    </source>
</evidence>
<proteinExistence type="predicted"/>
<accession>A0ABS4S8J0</accession>
<evidence type="ECO:0000313" key="7">
    <source>
        <dbReference type="Proteomes" id="UP001519294"/>
    </source>
</evidence>
<evidence type="ECO:0000256" key="2">
    <source>
        <dbReference type="ARBA" id="ARBA00022692"/>
    </source>
</evidence>
<keyword evidence="4 5" id="KW-0472">Membrane</keyword>
<feature type="transmembrane region" description="Helical" evidence="5">
    <location>
        <begin position="48"/>
        <end position="65"/>
    </location>
</feature>
<keyword evidence="7" id="KW-1185">Reference proteome</keyword>
<evidence type="ECO:0000256" key="4">
    <source>
        <dbReference type="ARBA" id="ARBA00023136"/>
    </source>
</evidence>
<feature type="transmembrane region" description="Helical" evidence="5">
    <location>
        <begin position="12"/>
        <end position="32"/>
    </location>
</feature>
<keyword evidence="2 5" id="KW-0812">Transmembrane</keyword>
<evidence type="ECO:0000256" key="3">
    <source>
        <dbReference type="ARBA" id="ARBA00022989"/>
    </source>
</evidence>
<comment type="caution">
    <text evidence="6">The sequence shown here is derived from an EMBL/GenBank/DDBJ whole genome shotgun (WGS) entry which is preliminary data.</text>
</comment>
<dbReference type="RefSeq" id="WP_029265919.1">
    <property type="nucleotide sequence ID" value="NZ_JAGIKX010000014.1"/>
</dbReference>
<keyword evidence="3 5" id="KW-1133">Transmembrane helix</keyword>
<dbReference type="Proteomes" id="UP001519294">
    <property type="component" value="Unassembled WGS sequence"/>
</dbReference>
<comment type="subcellular location">
    <subcellularLocation>
        <location evidence="1">Membrane</location>
        <topology evidence="1">Multi-pass membrane protein</topology>
    </subcellularLocation>
</comment>
<dbReference type="EMBL" id="JAGIKX010000014">
    <property type="protein sequence ID" value="MBP2257804.1"/>
    <property type="molecule type" value="Genomic_DNA"/>
</dbReference>
<sequence length="111" mass="13329">MKDGSVREIWMVEIMLGISLLFGFLPPFIMFLKTRKTNMFYREASRKALNFHLTIFPFFFISYFMPAWYTNFIYVVLVIELFFIGYAMIRIARKKSHTYPIAITYIKKNVI</sequence>
<gene>
    <name evidence="6" type="ORF">J2Z81_001758</name>
</gene>
<evidence type="ECO:0000313" key="6">
    <source>
        <dbReference type="EMBL" id="MBP2257804.1"/>
    </source>
</evidence>